<reference evidence="1" key="1">
    <citation type="journal article" date="2022" name="bioRxiv">
        <title>Genomics of Preaxostyla Flagellates Illuminates Evolutionary Transitions and the Path Towards Mitochondrial Loss.</title>
        <authorList>
            <person name="Novak L.V.F."/>
            <person name="Treitli S.C."/>
            <person name="Pyrih J."/>
            <person name="Halakuc P."/>
            <person name="Pipaliya S.V."/>
            <person name="Vacek V."/>
            <person name="Brzon O."/>
            <person name="Soukal P."/>
            <person name="Eme L."/>
            <person name="Dacks J.B."/>
            <person name="Karnkowska A."/>
            <person name="Elias M."/>
            <person name="Hampl V."/>
        </authorList>
    </citation>
    <scope>NUCLEOTIDE SEQUENCE</scope>
    <source>
        <strain evidence="1">RCP-MX</strain>
    </source>
</reference>
<accession>A0ABQ8UH33</accession>
<dbReference type="Gene3D" id="1.25.10.10">
    <property type="entry name" value="Leucine-rich Repeat Variant"/>
    <property type="match status" value="2"/>
</dbReference>
<dbReference type="PANTHER" id="PTHR23315:SF7">
    <property type="entry name" value="U-BOX DOMAIN-CONTAINING PROTEIN 4"/>
    <property type="match status" value="1"/>
</dbReference>
<organism evidence="1 2">
    <name type="scientific">Paratrimastix pyriformis</name>
    <dbReference type="NCBI Taxonomy" id="342808"/>
    <lineage>
        <taxon>Eukaryota</taxon>
        <taxon>Metamonada</taxon>
        <taxon>Preaxostyla</taxon>
        <taxon>Paratrimastigidae</taxon>
        <taxon>Paratrimastix</taxon>
    </lineage>
</organism>
<evidence type="ECO:0000313" key="2">
    <source>
        <dbReference type="Proteomes" id="UP001141327"/>
    </source>
</evidence>
<sequence length="548" mass="57412">MASVQQVRSLFPSVEGKTQATNKDEIALVAPLPHPLERKLRNSLGLTRTARPIMISHLKGWYAKLTTGDPRPACPADILVGLLQCPAIFRRPAALADLLRVVATLCDEVAGEPAAVARAALGQAGVATPLLGLLKSNPTLPTTHPGVTYWLLRTIACLCENPATCCSFSGVADLLVEVLKGATTTTTTPSSNPAVAQGALHAAANMTRHLPTGRAFVKAGVVAPLAALLTKSNPGLVTTNPVMATRLLTTITNLAYYDHDACQAFCRAGVAAPLAELLKSAQPNLATVNPLLAARLLMVLSLLTFDRPCCTALGCAGLAAPLVELLENAGPALCPEVAEPLLTAIGNLTADDAQPETRSAFVQAGVVPPLVDLLKSIASGLPGTTSPVVFEELLGIISNLAATNAEARDAFGRAGVADSLVKLLLTTTEPTVTTAALLRTVAALTRDHPENSRALGRAGVALPLVRLLARCPELPVTHPDVAHWLLRAIVNIGAVGEDAEEEEEGLEAFRPVRPLVMMTPRCRVRTAQHLGPAFMGAAWRQLREALAL</sequence>
<proteinExistence type="predicted"/>
<dbReference type="PANTHER" id="PTHR23315">
    <property type="entry name" value="U BOX DOMAIN-CONTAINING"/>
    <property type="match status" value="1"/>
</dbReference>
<name>A0ABQ8UH33_9EUKA</name>
<dbReference type="SUPFAM" id="SSF48371">
    <property type="entry name" value="ARM repeat"/>
    <property type="match status" value="1"/>
</dbReference>
<dbReference type="SMART" id="SM00185">
    <property type="entry name" value="ARM"/>
    <property type="match status" value="6"/>
</dbReference>
<dbReference type="InterPro" id="IPR000225">
    <property type="entry name" value="Armadillo"/>
</dbReference>
<evidence type="ECO:0000313" key="1">
    <source>
        <dbReference type="EMBL" id="KAJ4457186.1"/>
    </source>
</evidence>
<dbReference type="EMBL" id="JAPMOS010000052">
    <property type="protein sequence ID" value="KAJ4457186.1"/>
    <property type="molecule type" value="Genomic_DNA"/>
</dbReference>
<dbReference type="InterPro" id="IPR011989">
    <property type="entry name" value="ARM-like"/>
</dbReference>
<dbReference type="InterPro" id="IPR016024">
    <property type="entry name" value="ARM-type_fold"/>
</dbReference>
<protein>
    <submittedName>
        <fullName evidence="1">Uncharacterized protein</fullName>
    </submittedName>
</protein>
<comment type="caution">
    <text evidence="1">The sequence shown here is derived from an EMBL/GenBank/DDBJ whole genome shotgun (WGS) entry which is preliminary data.</text>
</comment>
<dbReference type="Proteomes" id="UP001141327">
    <property type="component" value="Unassembled WGS sequence"/>
</dbReference>
<keyword evidence="2" id="KW-1185">Reference proteome</keyword>
<gene>
    <name evidence="1" type="ORF">PAPYR_7350</name>
</gene>